<keyword evidence="1" id="KW-0812">Transmembrane</keyword>
<keyword evidence="3" id="KW-1185">Reference proteome</keyword>
<dbReference type="Proteomes" id="UP001596507">
    <property type="component" value="Unassembled WGS sequence"/>
</dbReference>
<dbReference type="Pfam" id="PF03729">
    <property type="entry name" value="DUF308"/>
    <property type="match status" value="2"/>
</dbReference>
<dbReference type="SUPFAM" id="SSF53474">
    <property type="entry name" value="alpha/beta-Hydrolases"/>
    <property type="match status" value="1"/>
</dbReference>
<sequence>MARTGFLSRFPLGRLHARLPGWMRIAVAIVAIVLGAVIVIRPTSALDTLALLLGGGMILTGVLDLTGRADDDAERRWWQIPLAFAWFAAGTFVLLWPALTVRIVAGLTGVLLLISGLLTVAAAFRRGKGWDARIADAAFGVTGLIFGVLALFWPDITLLVVAVVFGGWLIMQGITDLWKAVRTRRVRRADDAPAAPHRWGRTALALVSVAAAVATAVVTMPLREGSTVVDEFYAAPRDIPDTAGHLVRAEEFTRDVPMGARGWRILYTTTGVDDEIRVASALVVVPEGDERWPVVDWNHGTTGFAQHCAPSLQSRPFWSGTMYILKKVIAEGWAVVAPDYIGLGTEGPHPYLMGEPSAHASLDAVRAAWELDDARLSRSTVVWGHSQGGGAALWTGAVAGAYAPQVWVRGVAALAPAADPVGLVENVTDVTGGSIFASFAFAAFSQIYPDVTYGEYIRPGATTIVRAMAQRCLTDPGTVVSVLASLGMSRDPDIFAEDPTEGALGEDLEENTPPAWVAAPVFVGQGAADSVISAATQNASVARMCAAGQTVDYHLYAGYEHAQIMEGYSPLIEDLFAWTHARFDGEQAGTECTRTDE</sequence>
<gene>
    <name evidence="2" type="ORF">ACFQRL_09755</name>
</gene>
<dbReference type="PANTHER" id="PTHR34853:SF1">
    <property type="entry name" value="LIPASE 5"/>
    <property type="match status" value="1"/>
</dbReference>
<evidence type="ECO:0000313" key="3">
    <source>
        <dbReference type="Proteomes" id="UP001596507"/>
    </source>
</evidence>
<proteinExistence type="predicted"/>
<dbReference type="EMBL" id="JBHTBE010000002">
    <property type="protein sequence ID" value="MFC7269243.1"/>
    <property type="molecule type" value="Genomic_DNA"/>
</dbReference>
<feature type="transmembrane region" description="Helical" evidence="1">
    <location>
        <begin position="159"/>
        <end position="181"/>
    </location>
</feature>
<feature type="transmembrane region" description="Helical" evidence="1">
    <location>
        <begin position="77"/>
        <end position="97"/>
    </location>
</feature>
<reference evidence="3" key="1">
    <citation type="journal article" date="2019" name="Int. J. Syst. Evol. Microbiol.">
        <title>The Global Catalogue of Microorganisms (GCM) 10K type strain sequencing project: providing services to taxonomists for standard genome sequencing and annotation.</title>
        <authorList>
            <consortium name="The Broad Institute Genomics Platform"/>
            <consortium name="The Broad Institute Genome Sequencing Center for Infectious Disease"/>
            <person name="Wu L."/>
            <person name="Ma J."/>
        </authorList>
    </citation>
    <scope>NUCLEOTIDE SEQUENCE [LARGE SCALE GENOMIC DNA]</scope>
    <source>
        <strain evidence="3">CGMCC 1.15772</strain>
    </source>
</reference>
<comment type="caution">
    <text evidence="2">The sequence shown here is derived from an EMBL/GenBank/DDBJ whole genome shotgun (WGS) entry which is preliminary data.</text>
</comment>
<name>A0ABW2HDN8_9MICO</name>
<feature type="transmembrane region" description="Helical" evidence="1">
    <location>
        <begin position="134"/>
        <end position="153"/>
    </location>
</feature>
<dbReference type="InterPro" id="IPR005152">
    <property type="entry name" value="Lipase_secreted"/>
</dbReference>
<accession>A0ABW2HDN8</accession>
<evidence type="ECO:0000313" key="2">
    <source>
        <dbReference type="EMBL" id="MFC7269243.1"/>
    </source>
</evidence>
<organism evidence="2 3">
    <name type="scientific">Microbacterium fluvii</name>
    <dbReference type="NCBI Taxonomy" id="415215"/>
    <lineage>
        <taxon>Bacteria</taxon>
        <taxon>Bacillati</taxon>
        <taxon>Actinomycetota</taxon>
        <taxon>Actinomycetes</taxon>
        <taxon>Micrococcales</taxon>
        <taxon>Microbacteriaceae</taxon>
        <taxon>Microbacterium</taxon>
    </lineage>
</organism>
<dbReference type="Gene3D" id="3.40.50.1820">
    <property type="entry name" value="alpha/beta hydrolase"/>
    <property type="match status" value="2"/>
</dbReference>
<dbReference type="Pfam" id="PF03583">
    <property type="entry name" value="LIP"/>
    <property type="match status" value="1"/>
</dbReference>
<feature type="transmembrane region" description="Helical" evidence="1">
    <location>
        <begin position="46"/>
        <end position="65"/>
    </location>
</feature>
<protein>
    <submittedName>
        <fullName evidence="2">Lipase family protein</fullName>
    </submittedName>
</protein>
<keyword evidence="1" id="KW-0472">Membrane</keyword>
<evidence type="ECO:0000256" key="1">
    <source>
        <dbReference type="SAM" id="Phobius"/>
    </source>
</evidence>
<feature type="transmembrane region" description="Helical" evidence="1">
    <location>
        <begin position="103"/>
        <end position="122"/>
    </location>
</feature>
<feature type="transmembrane region" description="Helical" evidence="1">
    <location>
        <begin position="202"/>
        <end position="222"/>
    </location>
</feature>
<dbReference type="InterPro" id="IPR029058">
    <property type="entry name" value="AB_hydrolase_fold"/>
</dbReference>
<keyword evidence="1" id="KW-1133">Transmembrane helix</keyword>
<dbReference type="RefSeq" id="WP_262874166.1">
    <property type="nucleotide sequence ID" value="NZ_BAABKW010000012.1"/>
</dbReference>
<feature type="transmembrane region" description="Helical" evidence="1">
    <location>
        <begin position="21"/>
        <end position="40"/>
    </location>
</feature>
<dbReference type="InterPro" id="IPR005325">
    <property type="entry name" value="DUF308_memb"/>
</dbReference>
<dbReference type="PANTHER" id="PTHR34853">
    <property type="match status" value="1"/>
</dbReference>